<evidence type="ECO:0000256" key="4">
    <source>
        <dbReference type="SAM" id="MobiDB-lite"/>
    </source>
</evidence>
<feature type="binding site" evidence="3">
    <location>
        <position position="245"/>
    </location>
    <ligand>
        <name>a divalent metal cation</name>
        <dbReference type="ChEBI" id="CHEBI:60240"/>
        <label>1</label>
    </ligand>
</feature>
<evidence type="ECO:0000313" key="5">
    <source>
        <dbReference type="EMBL" id="AVG23489.1"/>
    </source>
</evidence>
<protein>
    <submittedName>
        <fullName evidence="5">Exonuclease TatD</fullName>
    </submittedName>
</protein>
<keyword evidence="1 3" id="KW-0479">Metal-binding</keyword>
<feature type="binding site" evidence="3">
    <location>
        <position position="41"/>
    </location>
    <ligand>
        <name>a divalent metal cation</name>
        <dbReference type="ChEBI" id="CHEBI:60240"/>
        <label>1</label>
    </ligand>
</feature>
<dbReference type="FunFam" id="3.20.20.140:FF:000005">
    <property type="entry name" value="TatD family hydrolase"/>
    <property type="match status" value="1"/>
</dbReference>
<dbReference type="GO" id="GO:0004527">
    <property type="term" value="F:exonuclease activity"/>
    <property type="evidence" value="ECO:0007669"/>
    <property type="project" value="UniProtKB-KW"/>
</dbReference>
<keyword evidence="6" id="KW-1185">Reference proteome</keyword>
<evidence type="ECO:0000313" key="6">
    <source>
        <dbReference type="Proteomes" id="UP000243077"/>
    </source>
</evidence>
<dbReference type="Proteomes" id="UP000243077">
    <property type="component" value="Chromosome"/>
</dbReference>
<dbReference type="Gene3D" id="3.20.20.140">
    <property type="entry name" value="Metal-dependent hydrolases"/>
    <property type="match status" value="1"/>
</dbReference>
<feature type="region of interest" description="Disordered" evidence="4">
    <location>
        <begin position="1"/>
        <end position="24"/>
    </location>
</feature>
<dbReference type="PANTHER" id="PTHR46124:SF2">
    <property type="entry name" value="D-AMINOACYL-TRNA DEACYLASE"/>
    <property type="match status" value="1"/>
</dbReference>
<sequence length="325" mass="36012">MAASEKIPAHLRTRGSMEASDRREAYPPMPEALEVAVYDNHAHLEIADGENPLDFREHLDRAGSVGVHGVIQVGTNVATSLWSADVAAVEPRVLAAVAIHPNEAPELHQKGTLDDALQVIDDLAKRPRVVAIGETGLDFFRTEGPLQPPQRRSFIEHIRLAKAHNLALQIHDRDAHHDVVDVLLKEGAPERTVFHCYSGDRELAEILNANGWYASFAGTVTFGNAKGVQESLAVMNKSRILIETDTPFLTPTPHRGKPNSPYMIPHTLRFMAKYLDTDVNLLAAQITDNTFDVYGRWDDNPPTIRTNPVTGEPWDELEPSRFHAS</sequence>
<reference evidence="5 6" key="1">
    <citation type="submission" date="2018-02" db="EMBL/GenBank/DDBJ databases">
        <title>Complete genome of the streamlined marine actinobacterium Pontimonas salivibrio CL-TW6 adapted to coastal planktonic lifestype.</title>
        <authorList>
            <person name="Cho B.C."/>
            <person name="Hardies S.C."/>
            <person name="Jang G.I."/>
            <person name="Hwang C.Y."/>
        </authorList>
    </citation>
    <scope>NUCLEOTIDE SEQUENCE [LARGE SCALE GENOMIC DNA]</scope>
    <source>
        <strain evidence="5 6">CL-TW6</strain>
    </source>
</reference>
<feature type="binding site" evidence="3">
    <location>
        <position position="43"/>
    </location>
    <ligand>
        <name>a divalent metal cation</name>
        <dbReference type="ChEBI" id="CHEBI:60240"/>
        <label>1</label>
    </ligand>
</feature>
<gene>
    <name evidence="5" type="ORF">C3B54_11496</name>
</gene>
<evidence type="ECO:0000256" key="2">
    <source>
        <dbReference type="ARBA" id="ARBA00022801"/>
    </source>
</evidence>
<dbReference type="GO" id="GO:0004536">
    <property type="term" value="F:DNA nuclease activity"/>
    <property type="evidence" value="ECO:0007669"/>
    <property type="project" value="InterPro"/>
</dbReference>
<feature type="region of interest" description="Disordered" evidence="4">
    <location>
        <begin position="304"/>
        <end position="325"/>
    </location>
</feature>
<dbReference type="SUPFAM" id="SSF51556">
    <property type="entry name" value="Metallo-dependent hydrolases"/>
    <property type="match status" value="1"/>
</dbReference>
<dbReference type="Pfam" id="PF01026">
    <property type="entry name" value="TatD_DNase"/>
    <property type="match status" value="1"/>
</dbReference>
<feature type="binding site" evidence="3">
    <location>
        <position position="134"/>
    </location>
    <ligand>
        <name>a divalent metal cation</name>
        <dbReference type="ChEBI" id="CHEBI:60240"/>
        <label>1</label>
    </ligand>
</feature>
<organism evidence="5 6">
    <name type="scientific">Pontimonas salivibrio</name>
    <dbReference type="NCBI Taxonomy" id="1159327"/>
    <lineage>
        <taxon>Bacteria</taxon>
        <taxon>Bacillati</taxon>
        <taxon>Actinomycetota</taxon>
        <taxon>Actinomycetes</taxon>
        <taxon>Micrococcales</taxon>
        <taxon>Microbacteriaceae</taxon>
        <taxon>Pontimonas</taxon>
    </lineage>
</organism>
<dbReference type="GO" id="GO:0005829">
    <property type="term" value="C:cytosol"/>
    <property type="evidence" value="ECO:0007669"/>
    <property type="project" value="TreeGrafter"/>
</dbReference>
<accession>A0A2L2BP95</accession>
<dbReference type="CDD" id="cd01310">
    <property type="entry name" value="TatD_DNAse"/>
    <property type="match status" value="1"/>
</dbReference>
<dbReference type="PANTHER" id="PTHR46124">
    <property type="entry name" value="D-AMINOACYL-TRNA DEACYLASE"/>
    <property type="match status" value="1"/>
</dbReference>
<evidence type="ECO:0000256" key="3">
    <source>
        <dbReference type="PIRSR" id="PIRSR005902-1"/>
    </source>
</evidence>
<evidence type="ECO:0000256" key="1">
    <source>
        <dbReference type="ARBA" id="ARBA00022723"/>
    </source>
</evidence>
<dbReference type="KEGG" id="psai:C3B54_11496"/>
<dbReference type="GO" id="GO:0046872">
    <property type="term" value="F:metal ion binding"/>
    <property type="evidence" value="ECO:0007669"/>
    <property type="project" value="UniProtKB-KW"/>
</dbReference>
<dbReference type="PIRSF" id="PIRSF005902">
    <property type="entry name" value="DNase_TatD"/>
    <property type="match status" value="1"/>
</dbReference>
<dbReference type="InterPro" id="IPR015991">
    <property type="entry name" value="TatD/YcfH-like"/>
</dbReference>
<keyword evidence="2" id="KW-0378">Hydrolase</keyword>
<proteinExistence type="predicted"/>
<keyword evidence="5" id="KW-0540">Nuclease</keyword>
<dbReference type="NCBIfam" id="TIGR00010">
    <property type="entry name" value="YchF/TatD family DNA exonuclease"/>
    <property type="match status" value="1"/>
</dbReference>
<keyword evidence="5" id="KW-0269">Exonuclease</keyword>
<dbReference type="InterPro" id="IPR032466">
    <property type="entry name" value="Metal_Hydrolase"/>
</dbReference>
<feature type="binding site" evidence="3">
    <location>
        <position position="195"/>
    </location>
    <ligand>
        <name>a divalent metal cation</name>
        <dbReference type="ChEBI" id="CHEBI:60240"/>
        <label>2</label>
    </ligand>
</feature>
<name>A0A2L2BP95_9MICO</name>
<dbReference type="EMBL" id="CP026923">
    <property type="protein sequence ID" value="AVG23489.1"/>
    <property type="molecule type" value="Genomic_DNA"/>
</dbReference>
<dbReference type="InterPro" id="IPR001130">
    <property type="entry name" value="TatD-like"/>
</dbReference>
<feature type="binding site" evidence="3">
    <location>
        <position position="171"/>
    </location>
    <ligand>
        <name>a divalent metal cation</name>
        <dbReference type="ChEBI" id="CHEBI:60240"/>
        <label>2</label>
    </ligand>
</feature>
<dbReference type="AlphaFoldDB" id="A0A2L2BP95"/>